<comment type="caution">
    <text evidence="8">The sequence shown here is derived from an EMBL/GenBank/DDBJ whole genome shotgun (WGS) entry which is preliminary data.</text>
</comment>
<dbReference type="EMBL" id="JAGKSB010000006">
    <property type="protein sequence ID" value="MBP3943318.1"/>
    <property type="molecule type" value="Genomic_DNA"/>
</dbReference>
<keyword evidence="5" id="KW-0732">Signal</keyword>
<dbReference type="Gene3D" id="2.40.170.20">
    <property type="entry name" value="TonB-dependent receptor, beta-barrel domain"/>
    <property type="match status" value="1"/>
</dbReference>
<dbReference type="Pfam" id="PF00593">
    <property type="entry name" value="TonB_dep_Rec_b-barrel"/>
    <property type="match status" value="1"/>
</dbReference>
<evidence type="ECO:0000256" key="2">
    <source>
        <dbReference type="ARBA" id="ARBA00023136"/>
    </source>
</evidence>
<dbReference type="Pfam" id="PF13715">
    <property type="entry name" value="CarbopepD_reg_2"/>
    <property type="match status" value="1"/>
</dbReference>
<dbReference type="Pfam" id="PF07715">
    <property type="entry name" value="Plug"/>
    <property type="match status" value="1"/>
</dbReference>
<keyword evidence="3" id="KW-0998">Cell outer membrane</keyword>
<dbReference type="PANTHER" id="PTHR40980:SF5">
    <property type="entry name" value="TONB-DEPENDENT RECEPTOR"/>
    <property type="match status" value="1"/>
</dbReference>
<dbReference type="Proteomes" id="UP000679691">
    <property type="component" value="Unassembled WGS sequence"/>
</dbReference>
<evidence type="ECO:0000259" key="6">
    <source>
        <dbReference type="Pfam" id="PF00593"/>
    </source>
</evidence>
<dbReference type="GO" id="GO:0009279">
    <property type="term" value="C:cell outer membrane"/>
    <property type="evidence" value="ECO:0007669"/>
    <property type="project" value="UniProtKB-SubCell"/>
</dbReference>
<evidence type="ECO:0000313" key="8">
    <source>
        <dbReference type="EMBL" id="MBP3943318.1"/>
    </source>
</evidence>
<dbReference type="Gene3D" id="2.170.130.10">
    <property type="entry name" value="TonB-dependent receptor, plug domain"/>
    <property type="match status" value="1"/>
</dbReference>
<protein>
    <submittedName>
        <fullName evidence="8">TonB-dependent receptor</fullName>
    </submittedName>
</protein>
<dbReference type="InterPro" id="IPR008969">
    <property type="entry name" value="CarboxyPept-like_regulatory"/>
</dbReference>
<accession>A0A8T4HD91</accession>
<comment type="similarity">
    <text evidence="4">Belongs to the TonB-dependent receptor family.</text>
</comment>
<sequence>MRNLLICFFTLLTSFAWAQDMGKIRGIVTDPSGNAIAGVSVRLLGTSTGVSTDIDGNYDLAAPVSAAAVVEYTYIGYARKQVTGVNVKSKDITQLNVMLETADAHQLEQVVISASYQKESINALYAQRKNSVAIADGISTEQIKRSPDRNTSEVLKRVSGASIQDNKFVVVRGLSDRYNAAMLNNSLLPNTEVDKRAFSFDILPANLIESIMINKSATADLPADFSGGVVQVSTKDFLERTFFEASVGTSYNSQSTFKDFRSAERGNSELFGIFQKSRGIPANFPSREAFQAIPNGSNELFEASRLFTNNWGYSSKKTSLTPNFQLNYGGTKKFSNDSKFGAVLSMTYRYDQRLKTADQKAYVGESLGDVFQDEMYNFNTNMGAIANFSYAWKSNKLSFKNLYNRMLENQFTYRVGRDDSGGEFVRTGDYLLQRAILSNQLSGDHLLRKGSQLKLDWTLNYARVDRKEPGYKRMDYSKDGLASVQPGSAVAALAGNFNSAMAENSYGGGVNLQIPLTLFSTNDRLKTGYFTQYRDRNFNARIIGFIRNGNFDTDLLRQPLQQLFDPANIRPNGFVLNEITNGGDRYDASSYLNAGYAMYDTHVLEQLRVIVGARVESYQLKLQSEDNGKPVAVDTTAISFLPSLNMIYKLDNKQSFRFAVSQTVGRPEFRELAPFPFYDFNKNVNVRGNENLKQSRTTNFDLGYAFYPTAGETLSVGAFYKNFNNPIEQTLQLGTSGRSLSYANSASATVFGLEAEVRKNLSFINESLSDFVFSTNASYIKSKVKVPVTVNASGSRPLQGQSPYLVNAGLSYTSRSENSTALTILYNRVGPRIWAIGNVQDPDIYEYSRNILDFQIAQRFSKSRGEVKINYSDIINNSAYFYQKVKGSDPNAAFNKNSDNINIRERFGSTVSITLSYRFR</sequence>
<evidence type="ECO:0000256" key="4">
    <source>
        <dbReference type="RuleBase" id="RU003357"/>
    </source>
</evidence>
<keyword evidence="9" id="KW-1185">Reference proteome</keyword>
<reference evidence="8" key="1">
    <citation type="submission" date="2021-03" db="EMBL/GenBank/DDBJ databases">
        <authorList>
            <person name="Lu T."/>
            <person name="Wang Q."/>
            <person name="Han X."/>
        </authorList>
    </citation>
    <scope>NUCLEOTIDE SEQUENCE</scope>
    <source>
        <strain evidence="8">WQ 2009</strain>
    </source>
</reference>
<evidence type="ECO:0000313" key="9">
    <source>
        <dbReference type="Proteomes" id="UP000679691"/>
    </source>
</evidence>
<name>A0A8T4HD91_9SPHI</name>
<dbReference type="RefSeq" id="WP_353546809.1">
    <property type="nucleotide sequence ID" value="NZ_JAGKSB010000006.1"/>
</dbReference>
<dbReference type="SUPFAM" id="SSF56935">
    <property type="entry name" value="Porins"/>
    <property type="match status" value="1"/>
</dbReference>
<dbReference type="AlphaFoldDB" id="A0A8T4HD91"/>
<feature type="domain" description="TonB-dependent receptor-like beta-barrel" evidence="6">
    <location>
        <begin position="451"/>
        <end position="838"/>
    </location>
</feature>
<evidence type="ECO:0000256" key="3">
    <source>
        <dbReference type="ARBA" id="ARBA00023237"/>
    </source>
</evidence>
<dbReference type="InterPro" id="IPR037066">
    <property type="entry name" value="Plug_dom_sf"/>
</dbReference>
<dbReference type="InterPro" id="IPR012910">
    <property type="entry name" value="Plug_dom"/>
</dbReference>
<evidence type="ECO:0000256" key="1">
    <source>
        <dbReference type="ARBA" id="ARBA00004442"/>
    </source>
</evidence>
<keyword evidence="4" id="KW-0798">TonB box</keyword>
<organism evidence="8 9">
    <name type="scientific">Rhinopithecimicrobium faecis</name>
    <dbReference type="NCBI Taxonomy" id="2820698"/>
    <lineage>
        <taxon>Bacteria</taxon>
        <taxon>Pseudomonadati</taxon>
        <taxon>Bacteroidota</taxon>
        <taxon>Sphingobacteriia</taxon>
        <taxon>Sphingobacteriales</taxon>
        <taxon>Sphingobacteriaceae</taxon>
        <taxon>Rhinopithecimicrobium</taxon>
    </lineage>
</organism>
<keyword evidence="8" id="KW-0675">Receptor</keyword>
<dbReference type="SUPFAM" id="SSF49464">
    <property type="entry name" value="Carboxypeptidase regulatory domain-like"/>
    <property type="match status" value="1"/>
</dbReference>
<feature type="signal peptide" evidence="5">
    <location>
        <begin position="1"/>
        <end position="18"/>
    </location>
</feature>
<keyword evidence="2 4" id="KW-0472">Membrane</keyword>
<dbReference type="InterPro" id="IPR036942">
    <property type="entry name" value="Beta-barrel_TonB_sf"/>
</dbReference>
<dbReference type="InterPro" id="IPR000531">
    <property type="entry name" value="Beta-barrel_TonB"/>
</dbReference>
<feature type="domain" description="TonB-dependent receptor plug" evidence="7">
    <location>
        <begin position="134"/>
        <end position="229"/>
    </location>
</feature>
<evidence type="ECO:0000256" key="5">
    <source>
        <dbReference type="SAM" id="SignalP"/>
    </source>
</evidence>
<dbReference type="Gene3D" id="2.60.40.1120">
    <property type="entry name" value="Carboxypeptidase-like, regulatory domain"/>
    <property type="match status" value="1"/>
</dbReference>
<evidence type="ECO:0000259" key="7">
    <source>
        <dbReference type="Pfam" id="PF07715"/>
    </source>
</evidence>
<dbReference type="PANTHER" id="PTHR40980">
    <property type="entry name" value="PLUG DOMAIN-CONTAINING PROTEIN"/>
    <property type="match status" value="1"/>
</dbReference>
<feature type="chain" id="PRO_5035945097" evidence="5">
    <location>
        <begin position="19"/>
        <end position="920"/>
    </location>
</feature>
<comment type="subcellular location">
    <subcellularLocation>
        <location evidence="1 4">Cell outer membrane</location>
    </subcellularLocation>
</comment>
<gene>
    <name evidence="8" type="ORF">J5U18_07040</name>
</gene>
<proteinExistence type="inferred from homology"/>